<dbReference type="PANTHER" id="PTHR24173">
    <property type="entry name" value="ANKYRIN REPEAT CONTAINING"/>
    <property type="match status" value="1"/>
</dbReference>
<dbReference type="EMBL" id="JAQQWM010000008">
    <property type="protein sequence ID" value="KAK8054252.1"/>
    <property type="molecule type" value="Genomic_DNA"/>
</dbReference>
<comment type="caution">
    <text evidence="5">The sequence shown here is derived from an EMBL/GenBank/DDBJ whole genome shotgun (WGS) entry which is preliminary data.</text>
</comment>
<dbReference type="SUPFAM" id="SSF48403">
    <property type="entry name" value="Ankyrin repeat"/>
    <property type="match status" value="1"/>
</dbReference>
<dbReference type="Pfam" id="PF12796">
    <property type="entry name" value="Ank_2"/>
    <property type="match status" value="1"/>
</dbReference>
<evidence type="ECO:0000256" key="3">
    <source>
        <dbReference type="PROSITE-ProRule" id="PRU00023"/>
    </source>
</evidence>
<evidence type="ECO:0008006" key="7">
    <source>
        <dbReference type="Google" id="ProtNLM"/>
    </source>
</evidence>
<keyword evidence="1" id="KW-0677">Repeat</keyword>
<feature type="repeat" description="ANK" evidence="3">
    <location>
        <begin position="170"/>
        <end position="202"/>
    </location>
</feature>
<evidence type="ECO:0000256" key="2">
    <source>
        <dbReference type="ARBA" id="ARBA00023043"/>
    </source>
</evidence>
<dbReference type="Proteomes" id="UP001446871">
    <property type="component" value="Unassembled WGS sequence"/>
</dbReference>
<evidence type="ECO:0000256" key="1">
    <source>
        <dbReference type="ARBA" id="ARBA00022737"/>
    </source>
</evidence>
<feature type="region of interest" description="Disordered" evidence="4">
    <location>
        <begin position="74"/>
        <end position="94"/>
    </location>
</feature>
<feature type="compositionally biased region" description="Low complexity" evidence="4">
    <location>
        <begin position="74"/>
        <end position="86"/>
    </location>
</feature>
<reference evidence="5 6" key="1">
    <citation type="submission" date="2023-01" db="EMBL/GenBank/DDBJ databases">
        <title>Analysis of 21 Apiospora genomes using comparative genomics revels a genus with tremendous synthesis potential of carbohydrate active enzymes and secondary metabolites.</title>
        <authorList>
            <person name="Sorensen T."/>
        </authorList>
    </citation>
    <scope>NUCLEOTIDE SEQUENCE [LARGE SCALE GENOMIC DNA]</scope>
    <source>
        <strain evidence="5 6">CBS 83171</strain>
    </source>
</reference>
<dbReference type="InterPro" id="IPR036770">
    <property type="entry name" value="Ankyrin_rpt-contain_sf"/>
</dbReference>
<organism evidence="5 6">
    <name type="scientific">Apiospora saccharicola</name>
    <dbReference type="NCBI Taxonomy" id="335842"/>
    <lineage>
        <taxon>Eukaryota</taxon>
        <taxon>Fungi</taxon>
        <taxon>Dikarya</taxon>
        <taxon>Ascomycota</taxon>
        <taxon>Pezizomycotina</taxon>
        <taxon>Sordariomycetes</taxon>
        <taxon>Xylariomycetidae</taxon>
        <taxon>Amphisphaeriales</taxon>
        <taxon>Apiosporaceae</taxon>
        <taxon>Apiospora</taxon>
    </lineage>
</organism>
<name>A0ABR1U5S7_9PEZI</name>
<accession>A0ABR1U5S7</accession>
<dbReference type="Gene3D" id="1.25.40.20">
    <property type="entry name" value="Ankyrin repeat-containing domain"/>
    <property type="match status" value="2"/>
</dbReference>
<protein>
    <recommendedName>
        <fullName evidence="7">Ankyrin</fullName>
    </recommendedName>
</protein>
<sequence length="299" mass="32653">MQLAALAGRGSILRQMQERVSNPETLNAARLYSQNAIWGAANAGLVDILDLAAQGIPSVSRDATSASNIARAIASSDTSGDTTSSTEEAQGTSSSYIRVPDATWEVMDAVWNFALFETPNLEMLRSLFPRAGEAAKLYTILLSTYTRYGNVEIVRYLLDRGANVSHSLPHTSHALCEACRHGHEAIVDILLEAGADVNLASPWRQSRQSRERRKDKTVYKSTTLLAQAAAGGSLAIVRKLLARGARLTDDAQPLWNAVRLEHTEMFELLMSLDPPVSQLAKFMMRKRLSGEGLEPMLKA</sequence>
<evidence type="ECO:0000313" key="6">
    <source>
        <dbReference type="Proteomes" id="UP001446871"/>
    </source>
</evidence>
<proteinExistence type="predicted"/>
<gene>
    <name evidence="5" type="ORF">PG996_013553</name>
</gene>
<keyword evidence="2 3" id="KW-0040">ANK repeat</keyword>
<dbReference type="PROSITE" id="PS50297">
    <property type="entry name" value="ANK_REP_REGION"/>
    <property type="match status" value="1"/>
</dbReference>
<evidence type="ECO:0000313" key="5">
    <source>
        <dbReference type="EMBL" id="KAK8054252.1"/>
    </source>
</evidence>
<dbReference type="SMART" id="SM00248">
    <property type="entry name" value="ANK"/>
    <property type="match status" value="3"/>
</dbReference>
<keyword evidence="6" id="KW-1185">Reference proteome</keyword>
<dbReference type="InterPro" id="IPR002110">
    <property type="entry name" value="Ankyrin_rpt"/>
</dbReference>
<dbReference type="PROSITE" id="PS50088">
    <property type="entry name" value="ANK_REPEAT"/>
    <property type="match status" value="1"/>
</dbReference>
<dbReference type="PANTHER" id="PTHR24173:SF74">
    <property type="entry name" value="ANKYRIN REPEAT DOMAIN-CONTAINING PROTEIN 16"/>
    <property type="match status" value="1"/>
</dbReference>
<evidence type="ECO:0000256" key="4">
    <source>
        <dbReference type="SAM" id="MobiDB-lite"/>
    </source>
</evidence>